<dbReference type="EMBL" id="BAAAIE010000160">
    <property type="protein sequence ID" value="GAA1002923.1"/>
    <property type="molecule type" value="Genomic_DNA"/>
</dbReference>
<evidence type="ECO:0000256" key="1">
    <source>
        <dbReference type="ARBA" id="ARBA00001933"/>
    </source>
</evidence>
<dbReference type="InterPro" id="IPR050087">
    <property type="entry name" value="AON_synthase_class-II"/>
</dbReference>
<organism evidence="6 7">
    <name type="scientific">Streptomyces rhizosphaericus</name>
    <dbReference type="NCBI Taxonomy" id="114699"/>
    <lineage>
        <taxon>Bacteria</taxon>
        <taxon>Bacillati</taxon>
        <taxon>Actinomycetota</taxon>
        <taxon>Actinomycetes</taxon>
        <taxon>Kitasatosporales</taxon>
        <taxon>Streptomycetaceae</taxon>
        <taxon>Streptomyces</taxon>
        <taxon>Streptomyces violaceusniger group</taxon>
    </lineage>
</organism>
<dbReference type="Pfam" id="PF00155">
    <property type="entry name" value="Aminotran_1_2"/>
    <property type="match status" value="1"/>
</dbReference>
<dbReference type="InterPro" id="IPR004839">
    <property type="entry name" value="Aminotransferase_I/II_large"/>
</dbReference>
<accession>A0ABN1SR12</accession>
<dbReference type="InterPro" id="IPR015422">
    <property type="entry name" value="PyrdxlP-dep_Trfase_small"/>
</dbReference>
<dbReference type="Proteomes" id="UP001500033">
    <property type="component" value="Unassembled WGS sequence"/>
</dbReference>
<dbReference type="InterPro" id="IPR015421">
    <property type="entry name" value="PyrdxlP-dep_Trfase_major"/>
</dbReference>
<dbReference type="Gene3D" id="3.40.640.10">
    <property type="entry name" value="Type I PLP-dependent aspartate aminotransferase-like (Major domain)"/>
    <property type="match status" value="1"/>
</dbReference>
<reference evidence="6 7" key="1">
    <citation type="journal article" date="2019" name="Int. J. Syst. Evol. Microbiol.">
        <title>The Global Catalogue of Microorganisms (GCM) 10K type strain sequencing project: providing services to taxonomists for standard genome sequencing and annotation.</title>
        <authorList>
            <consortium name="The Broad Institute Genomics Platform"/>
            <consortium name="The Broad Institute Genome Sequencing Center for Infectious Disease"/>
            <person name="Wu L."/>
            <person name="Ma J."/>
        </authorList>
    </citation>
    <scope>NUCLEOTIDE SEQUENCE [LARGE SCALE GENOMIC DNA]</scope>
    <source>
        <strain evidence="6 7">JCM 11445</strain>
    </source>
</reference>
<dbReference type="InterPro" id="IPR015424">
    <property type="entry name" value="PyrdxlP-dep_Trfase"/>
</dbReference>
<gene>
    <name evidence="6" type="ORF">GCM10009576_095660</name>
</gene>
<comment type="catalytic activity">
    <reaction evidence="4">
        <text>6-carboxyhexanoyl-[ACP] + L-alanine + H(+) = (8S)-8-amino-7-oxononanoate + holo-[ACP] + CO2</text>
        <dbReference type="Rhea" id="RHEA:42288"/>
        <dbReference type="Rhea" id="RHEA-COMP:9685"/>
        <dbReference type="Rhea" id="RHEA-COMP:9955"/>
        <dbReference type="ChEBI" id="CHEBI:15378"/>
        <dbReference type="ChEBI" id="CHEBI:16526"/>
        <dbReference type="ChEBI" id="CHEBI:57972"/>
        <dbReference type="ChEBI" id="CHEBI:64479"/>
        <dbReference type="ChEBI" id="CHEBI:78846"/>
        <dbReference type="ChEBI" id="CHEBI:149468"/>
        <dbReference type="EC" id="2.3.1.47"/>
    </reaction>
</comment>
<sequence>MIPPALTAVVMARAAEAGSPPLVLEAGPGQIVRIGGRDLVNMASCDYLGFARHPRVVAAARRTLEDWGLGNAAGRVLSGNTVLHRTLERRIASWVGCEDAVLHGSCWNANAAVFGALAVLATQAGSTLTVFSDRLNHASIIDAIRAQHRRVSHLGLYSHHDTADLRRQMQEHAHCDVKVIVTDGVFSMEGDQAPLTALRDLANEFDALLVVDDSHGIGVLGRQGRGTAEEQDCLGDVDLISGTLGKALGGATGGFVAASTDFTNTLRSLSRPYTFSNNPPPAVIAGALAALDILQEDTTALHTLRVRTRQLREGVARLGLSTYAGEHPVVPVITGDEKRTQSLAQKLRDEGVFTTPITFPVVPAGEARLRLQVTATHSQTAIDQVITALERHPVPQTLA</sequence>
<feature type="domain" description="Aminotransferase class I/classII large" evidence="5">
    <location>
        <begin position="38"/>
        <end position="389"/>
    </location>
</feature>
<name>A0ABN1SR12_9ACTN</name>
<comment type="cofactor">
    <cofactor evidence="1">
        <name>pyridoxal 5'-phosphate</name>
        <dbReference type="ChEBI" id="CHEBI:597326"/>
    </cofactor>
</comment>
<keyword evidence="3" id="KW-0808">Transferase</keyword>
<evidence type="ECO:0000313" key="6">
    <source>
        <dbReference type="EMBL" id="GAA1002923.1"/>
    </source>
</evidence>
<dbReference type="PANTHER" id="PTHR13693">
    <property type="entry name" value="CLASS II AMINOTRANSFERASE/8-AMINO-7-OXONONANOATE SYNTHASE"/>
    <property type="match status" value="1"/>
</dbReference>
<comment type="caution">
    <text evidence="6">The sequence shown here is derived from an EMBL/GenBank/DDBJ whole genome shotgun (WGS) entry which is preliminary data.</text>
</comment>
<dbReference type="SUPFAM" id="SSF53383">
    <property type="entry name" value="PLP-dependent transferases"/>
    <property type="match status" value="1"/>
</dbReference>
<evidence type="ECO:0000313" key="7">
    <source>
        <dbReference type="Proteomes" id="UP001500033"/>
    </source>
</evidence>
<protein>
    <recommendedName>
        <fullName evidence="2">8-amino-7-oxononanoate synthase</fullName>
        <ecNumber evidence="2">2.3.1.47</ecNumber>
    </recommendedName>
</protein>
<proteinExistence type="predicted"/>
<keyword evidence="7" id="KW-1185">Reference proteome</keyword>
<evidence type="ECO:0000256" key="4">
    <source>
        <dbReference type="ARBA" id="ARBA00047715"/>
    </source>
</evidence>
<dbReference type="Gene3D" id="3.90.1150.10">
    <property type="entry name" value="Aspartate Aminotransferase, domain 1"/>
    <property type="match status" value="1"/>
</dbReference>
<dbReference type="EC" id="2.3.1.47" evidence="2"/>
<evidence type="ECO:0000256" key="2">
    <source>
        <dbReference type="ARBA" id="ARBA00013187"/>
    </source>
</evidence>
<evidence type="ECO:0000256" key="3">
    <source>
        <dbReference type="ARBA" id="ARBA00022679"/>
    </source>
</evidence>
<evidence type="ECO:0000259" key="5">
    <source>
        <dbReference type="Pfam" id="PF00155"/>
    </source>
</evidence>